<dbReference type="SUPFAM" id="SSF82927">
    <property type="entry name" value="Cysteine-rich DNA binding domain, (DM domain)"/>
    <property type="match status" value="1"/>
</dbReference>
<keyword evidence="2 5" id="KW-0862">Zinc</keyword>
<dbReference type="PROSITE" id="PS50809">
    <property type="entry name" value="DM_2"/>
    <property type="match status" value="1"/>
</dbReference>
<gene>
    <name evidence="8" type="ORF">niasHT_026922</name>
</gene>
<dbReference type="AlphaFoldDB" id="A0ABD2JY23"/>
<dbReference type="Proteomes" id="UP001620626">
    <property type="component" value="Unassembled WGS sequence"/>
</dbReference>
<comment type="subcellular location">
    <subcellularLocation>
        <location evidence="5">Nucleus</location>
    </subcellularLocation>
</comment>
<dbReference type="EMBL" id="JBICBT010000880">
    <property type="protein sequence ID" value="KAL3095493.1"/>
    <property type="molecule type" value="Genomic_DNA"/>
</dbReference>
<dbReference type="InterPro" id="IPR036407">
    <property type="entry name" value="DM_DNA-bd_sf"/>
</dbReference>
<keyword evidence="1 5" id="KW-0479">Metal-binding</keyword>
<dbReference type="GO" id="GO:0005634">
    <property type="term" value="C:nucleus"/>
    <property type="evidence" value="ECO:0007669"/>
    <property type="project" value="UniProtKB-SubCell"/>
</dbReference>
<keyword evidence="3 5" id="KW-0238">DNA-binding</keyword>
<evidence type="ECO:0000256" key="5">
    <source>
        <dbReference type="PROSITE-ProRule" id="PRU00070"/>
    </source>
</evidence>
<reference evidence="8 9" key="1">
    <citation type="submission" date="2024-10" db="EMBL/GenBank/DDBJ databases">
        <authorList>
            <person name="Kim D."/>
        </authorList>
    </citation>
    <scope>NUCLEOTIDE SEQUENCE [LARGE SCALE GENOMIC DNA]</scope>
    <source>
        <strain evidence="8">BH-2024</strain>
    </source>
</reference>
<feature type="region of interest" description="Disordered" evidence="6">
    <location>
        <begin position="210"/>
        <end position="241"/>
    </location>
</feature>
<evidence type="ECO:0000256" key="3">
    <source>
        <dbReference type="ARBA" id="ARBA00023125"/>
    </source>
</evidence>
<proteinExistence type="predicted"/>
<comment type="caution">
    <text evidence="8">The sequence shown here is derived from an EMBL/GenBank/DDBJ whole genome shotgun (WGS) entry which is preliminary data.</text>
</comment>
<evidence type="ECO:0000256" key="1">
    <source>
        <dbReference type="ARBA" id="ARBA00022723"/>
    </source>
</evidence>
<evidence type="ECO:0000256" key="2">
    <source>
        <dbReference type="ARBA" id="ARBA00022833"/>
    </source>
</evidence>
<feature type="domain" description="DM" evidence="7">
    <location>
        <begin position="163"/>
        <end position="213"/>
    </location>
</feature>
<sequence length="295" mass="33144">MDCGPRISHCLKVQCEDDEEAIVVKYCGQKCSQAKCAGAKSAKVKDCAECAGDLCNSANQIGLFGENLWLCLMAAFVPIIRQNNCTATLFPAPPAGDEQRNPPIRRNWVAEYYKLPRPPKRPIPPSLPSPIHILPPVAKTQEIFCHCKRTSAYGTMPKEQYMCQLCANHGQYNQPKKGHKQKCPNRNCACQLCALNTKRRVLDQLERQWRVKKAKGTSKSSERTPEEAKARKRKEKGQENAKQTIGLFDDVECTAKTAAEAMWCSNLPETVKNAIEIQNDKKSHQFKSIELLLEK</sequence>
<evidence type="ECO:0000256" key="4">
    <source>
        <dbReference type="ARBA" id="ARBA00023242"/>
    </source>
</evidence>
<name>A0ABD2JY23_9BILA</name>
<keyword evidence="4 5" id="KW-0539">Nucleus</keyword>
<dbReference type="InterPro" id="IPR001275">
    <property type="entry name" value="DM_DNA-bd"/>
</dbReference>
<dbReference type="GO" id="GO:0046872">
    <property type="term" value="F:metal ion binding"/>
    <property type="evidence" value="ECO:0007669"/>
    <property type="project" value="UniProtKB-KW"/>
</dbReference>
<organism evidence="8 9">
    <name type="scientific">Heterodera trifolii</name>
    <dbReference type="NCBI Taxonomy" id="157864"/>
    <lineage>
        <taxon>Eukaryota</taxon>
        <taxon>Metazoa</taxon>
        <taxon>Ecdysozoa</taxon>
        <taxon>Nematoda</taxon>
        <taxon>Chromadorea</taxon>
        <taxon>Rhabditida</taxon>
        <taxon>Tylenchina</taxon>
        <taxon>Tylenchomorpha</taxon>
        <taxon>Tylenchoidea</taxon>
        <taxon>Heteroderidae</taxon>
        <taxon>Heteroderinae</taxon>
        <taxon>Heterodera</taxon>
    </lineage>
</organism>
<accession>A0ABD2JY23</accession>
<feature type="compositionally biased region" description="Basic and acidic residues" evidence="6">
    <location>
        <begin position="220"/>
        <end position="229"/>
    </location>
</feature>
<dbReference type="Pfam" id="PF00751">
    <property type="entry name" value="DM"/>
    <property type="match status" value="1"/>
</dbReference>
<dbReference type="Gene3D" id="4.10.1040.10">
    <property type="entry name" value="DM DNA-binding domain"/>
    <property type="match status" value="1"/>
</dbReference>
<protein>
    <recommendedName>
        <fullName evidence="7">DM domain-containing protein</fullName>
    </recommendedName>
</protein>
<dbReference type="GO" id="GO:0003677">
    <property type="term" value="F:DNA binding"/>
    <property type="evidence" value="ECO:0007669"/>
    <property type="project" value="UniProtKB-UniRule"/>
</dbReference>
<dbReference type="SMART" id="SM00301">
    <property type="entry name" value="DM"/>
    <property type="match status" value="1"/>
</dbReference>
<feature type="DNA-binding region" description="DM" evidence="5">
    <location>
        <begin position="163"/>
        <end position="213"/>
    </location>
</feature>
<evidence type="ECO:0000313" key="9">
    <source>
        <dbReference type="Proteomes" id="UP001620626"/>
    </source>
</evidence>
<evidence type="ECO:0000256" key="6">
    <source>
        <dbReference type="SAM" id="MobiDB-lite"/>
    </source>
</evidence>
<keyword evidence="9" id="KW-1185">Reference proteome</keyword>
<evidence type="ECO:0000259" key="7">
    <source>
        <dbReference type="PROSITE" id="PS50809"/>
    </source>
</evidence>
<evidence type="ECO:0000313" key="8">
    <source>
        <dbReference type="EMBL" id="KAL3095493.1"/>
    </source>
</evidence>